<organism evidence="3 4">
    <name type="scientific">Acinetobacter gerneri</name>
    <dbReference type="NCBI Taxonomy" id="202952"/>
    <lineage>
        <taxon>Bacteria</taxon>
        <taxon>Pseudomonadati</taxon>
        <taxon>Pseudomonadota</taxon>
        <taxon>Gammaproteobacteria</taxon>
        <taxon>Moraxellales</taxon>
        <taxon>Moraxellaceae</taxon>
        <taxon>Acinetobacter</taxon>
    </lineage>
</organism>
<evidence type="ECO:0000256" key="2">
    <source>
        <dbReference type="HAMAP-Rule" id="MF_00460"/>
    </source>
</evidence>
<reference evidence="3" key="1">
    <citation type="submission" date="2023-08" db="EMBL/GenBank/DDBJ databases">
        <title>Emergence of clinically-relevant ST2 carbapenem-resistant Acinetobacter baumannii strains in hospital sewages in Zhejiang, East of China.</title>
        <authorList>
            <person name="Kaichao C."/>
            <person name="Zhang R."/>
        </authorList>
    </citation>
    <scope>NUCLEOTIDE SEQUENCE</scope>
    <source>
        <strain evidence="3">M-SY-60</strain>
    </source>
</reference>
<dbReference type="InterPro" id="IPR005346">
    <property type="entry name" value="RnfH"/>
</dbReference>
<evidence type="ECO:0000313" key="4">
    <source>
        <dbReference type="Proteomes" id="UP001243195"/>
    </source>
</evidence>
<protein>
    <recommendedName>
        <fullName evidence="2">UPF0125 protein RFH51_04850</fullName>
    </recommendedName>
</protein>
<dbReference type="InterPro" id="IPR037021">
    <property type="entry name" value="RnfH_sf"/>
</dbReference>
<comment type="similarity">
    <text evidence="1 2">Belongs to the UPF0125 (RnfH) family.</text>
</comment>
<dbReference type="SUPFAM" id="SSF54285">
    <property type="entry name" value="MoaD/ThiS"/>
    <property type="match status" value="1"/>
</dbReference>
<sequence length="107" mass="12239">MSNQQKVWVAYAALDEQFVIEVAFQEQMSILDAIEQSGIQNKTTLPEPLNCGIFGVRVKDLQSKLQAGDRVEIYRALTINPKDIRRNRAIKNPVGRYCRGNRFKLSK</sequence>
<dbReference type="HAMAP" id="MF_00460">
    <property type="entry name" value="UPF0125_RnfH"/>
    <property type="match status" value="1"/>
</dbReference>
<accession>A0AAW8JFE7</accession>
<dbReference type="InterPro" id="IPR016155">
    <property type="entry name" value="Mopterin_synth/thiamin_S_b"/>
</dbReference>
<dbReference type="PANTHER" id="PTHR37483">
    <property type="entry name" value="UPF0125 PROTEIN RATB"/>
    <property type="match status" value="1"/>
</dbReference>
<dbReference type="PANTHER" id="PTHR37483:SF1">
    <property type="entry name" value="UPF0125 PROTEIN RATB"/>
    <property type="match status" value="1"/>
</dbReference>
<dbReference type="Proteomes" id="UP001243195">
    <property type="component" value="Unassembled WGS sequence"/>
</dbReference>
<comment type="caution">
    <text evidence="3">The sequence shown here is derived from an EMBL/GenBank/DDBJ whole genome shotgun (WGS) entry which is preliminary data.</text>
</comment>
<proteinExistence type="inferred from homology"/>
<gene>
    <name evidence="3" type="ORF">RFH51_04850</name>
</gene>
<evidence type="ECO:0000256" key="1">
    <source>
        <dbReference type="ARBA" id="ARBA00010645"/>
    </source>
</evidence>
<dbReference type="EMBL" id="JAVIDA010000004">
    <property type="protein sequence ID" value="MDQ9070787.1"/>
    <property type="molecule type" value="Genomic_DNA"/>
</dbReference>
<evidence type="ECO:0000313" key="3">
    <source>
        <dbReference type="EMBL" id="MDQ9070787.1"/>
    </source>
</evidence>
<dbReference type="Gene3D" id="3.10.20.280">
    <property type="entry name" value="RnfH-like"/>
    <property type="match status" value="1"/>
</dbReference>
<name>A0AAW8JFE7_9GAMM</name>
<dbReference type="Pfam" id="PF03658">
    <property type="entry name" value="Ub-RnfH"/>
    <property type="match status" value="1"/>
</dbReference>
<dbReference type="GeneID" id="84209393"/>
<dbReference type="AlphaFoldDB" id="A0AAW8JFE7"/>
<dbReference type="RefSeq" id="WP_004862836.1">
    <property type="nucleotide sequence ID" value="NZ_BBLI01000047.1"/>
</dbReference>